<dbReference type="Proteomes" id="UP000248198">
    <property type="component" value="Unassembled WGS sequence"/>
</dbReference>
<organism evidence="5 6">
    <name type="scientific">Pedobacter nutrimenti</name>
    <dbReference type="NCBI Taxonomy" id="1241337"/>
    <lineage>
        <taxon>Bacteria</taxon>
        <taxon>Pseudomonadati</taxon>
        <taxon>Bacteroidota</taxon>
        <taxon>Sphingobacteriia</taxon>
        <taxon>Sphingobacteriales</taxon>
        <taxon>Sphingobacteriaceae</taxon>
        <taxon>Pedobacter</taxon>
    </lineage>
</organism>
<dbReference type="GO" id="GO:0043565">
    <property type="term" value="F:sequence-specific DNA binding"/>
    <property type="evidence" value="ECO:0007669"/>
    <property type="project" value="InterPro"/>
</dbReference>
<keyword evidence="3" id="KW-0804">Transcription</keyword>
<dbReference type="PANTHER" id="PTHR43280">
    <property type="entry name" value="ARAC-FAMILY TRANSCRIPTIONAL REGULATOR"/>
    <property type="match status" value="1"/>
</dbReference>
<dbReference type="OrthoDB" id="636258at2"/>
<dbReference type="InterPro" id="IPR018060">
    <property type="entry name" value="HTH_AraC"/>
</dbReference>
<sequence length="284" mass="33147">MGKNGIDPIVVKQITLDKESLVIRSKNELTIVYVLQGKGIAWFDSQQVPFKKGRLFMIPFDMKYVFQGDTSDLLVIECPQTFVTQIRLEADRLETCDNINKLTYITNNYHTKTGCVFYVKEDGILAEQLLKTVEREHVNHTRDYLITRQCIAILLNLVARNLIQADYDETGKGKKGQDVMKIITYIQKNIGNKSILSIEALAMEFKMAKNYIGEYFKKQTGVSIQDYILDYRLKLVEIRLKHSTMRLKEIAFELDFNDESHLSKLFKKHKQITPYQYRVLHRTF</sequence>
<accession>A0A318UE81</accession>
<evidence type="ECO:0000313" key="6">
    <source>
        <dbReference type="Proteomes" id="UP000248198"/>
    </source>
</evidence>
<dbReference type="PANTHER" id="PTHR43280:SF34">
    <property type="entry name" value="ARAC-FAMILY TRANSCRIPTIONAL REGULATOR"/>
    <property type="match status" value="1"/>
</dbReference>
<evidence type="ECO:0000256" key="2">
    <source>
        <dbReference type="ARBA" id="ARBA00023125"/>
    </source>
</evidence>
<keyword evidence="6" id="KW-1185">Reference proteome</keyword>
<dbReference type="SUPFAM" id="SSF51182">
    <property type="entry name" value="RmlC-like cupins"/>
    <property type="match status" value="1"/>
</dbReference>
<dbReference type="InterPro" id="IPR011051">
    <property type="entry name" value="RmlC_Cupin_sf"/>
</dbReference>
<evidence type="ECO:0000256" key="3">
    <source>
        <dbReference type="ARBA" id="ARBA00023163"/>
    </source>
</evidence>
<dbReference type="SUPFAM" id="SSF46689">
    <property type="entry name" value="Homeodomain-like"/>
    <property type="match status" value="1"/>
</dbReference>
<dbReference type="InterPro" id="IPR009057">
    <property type="entry name" value="Homeodomain-like_sf"/>
</dbReference>
<protein>
    <submittedName>
        <fullName evidence="5">AraC-like DNA-binding protein</fullName>
    </submittedName>
</protein>
<evidence type="ECO:0000313" key="5">
    <source>
        <dbReference type="EMBL" id="PYF74704.1"/>
    </source>
</evidence>
<dbReference type="PROSITE" id="PS01124">
    <property type="entry name" value="HTH_ARAC_FAMILY_2"/>
    <property type="match status" value="1"/>
</dbReference>
<dbReference type="EMBL" id="QKLU01000003">
    <property type="protein sequence ID" value="PYF74704.1"/>
    <property type="molecule type" value="Genomic_DNA"/>
</dbReference>
<dbReference type="Pfam" id="PF12833">
    <property type="entry name" value="HTH_18"/>
    <property type="match status" value="1"/>
</dbReference>
<comment type="caution">
    <text evidence="5">The sequence shown here is derived from an EMBL/GenBank/DDBJ whole genome shotgun (WGS) entry which is preliminary data.</text>
</comment>
<dbReference type="Gene3D" id="2.60.120.10">
    <property type="entry name" value="Jelly Rolls"/>
    <property type="match status" value="1"/>
</dbReference>
<keyword evidence="1" id="KW-0805">Transcription regulation</keyword>
<dbReference type="RefSeq" id="WP_110829420.1">
    <property type="nucleotide sequence ID" value="NZ_QKLU01000003.1"/>
</dbReference>
<evidence type="ECO:0000256" key="1">
    <source>
        <dbReference type="ARBA" id="ARBA00023015"/>
    </source>
</evidence>
<dbReference type="Gene3D" id="1.10.10.60">
    <property type="entry name" value="Homeodomain-like"/>
    <property type="match status" value="2"/>
</dbReference>
<name>A0A318UE81_9SPHI</name>
<reference evidence="5 6" key="1">
    <citation type="submission" date="2018-06" db="EMBL/GenBank/DDBJ databases">
        <title>Genomic Encyclopedia of Archaeal and Bacterial Type Strains, Phase II (KMG-II): from individual species to whole genera.</title>
        <authorList>
            <person name="Goeker M."/>
        </authorList>
    </citation>
    <scope>NUCLEOTIDE SEQUENCE [LARGE SCALE GENOMIC DNA]</scope>
    <source>
        <strain evidence="5 6">DSM 27372</strain>
    </source>
</reference>
<dbReference type="InterPro" id="IPR014710">
    <property type="entry name" value="RmlC-like_jellyroll"/>
</dbReference>
<gene>
    <name evidence="5" type="ORF">B0O44_103150</name>
</gene>
<evidence type="ECO:0000259" key="4">
    <source>
        <dbReference type="PROSITE" id="PS01124"/>
    </source>
</evidence>
<dbReference type="AlphaFoldDB" id="A0A318UE81"/>
<proteinExistence type="predicted"/>
<feature type="domain" description="HTH araC/xylS-type" evidence="4">
    <location>
        <begin position="180"/>
        <end position="280"/>
    </location>
</feature>
<dbReference type="GO" id="GO:0003700">
    <property type="term" value="F:DNA-binding transcription factor activity"/>
    <property type="evidence" value="ECO:0007669"/>
    <property type="project" value="InterPro"/>
</dbReference>
<keyword evidence="2 5" id="KW-0238">DNA-binding</keyword>
<dbReference type="SMART" id="SM00342">
    <property type="entry name" value="HTH_ARAC"/>
    <property type="match status" value="1"/>
</dbReference>